<dbReference type="GO" id="GO:0016787">
    <property type="term" value="F:hydrolase activity"/>
    <property type="evidence" value="ECO:0007669"/>
    <property type="project" value="UniProtKB-KW"/>
</dbReference>
<dbReference type="EMBL" id="JFKE01000005">
    <property type="protein sequence ID" value="KAJ55037.1"/>
    <property type="molecule type" value="Genomic_DNA"/>
</dbReference>
<evidence type="ECO:0000256" key="10">
    <source>
        <dbReference type="PROSITE-ProRule" id="PRU00552"/>
    </source>
</evidence>
<dbReference type="PROSITE" id="PS51195">
    <property type="entry name" value="Q_MOTIF"/>
    <property type="match status" value="1"/>
</dbReference>
<dbReference type="GO" id="GO:0005524">
    <property type="term" value="F:ATP binding"/>
    <property type="evidence" value="ECO:0007669"/>
    <property type="project" value="UniProtKB-KW"/>
</dbReference>
<dbReference type="EC" id="3.6.4.13" evidence="1"/>
<evidence type="ECO:0000256" key="6">
    <source>
        <dbReference type="ARBA" id="ARBA00022840"/>
    </source>
</evidence>
<dbReference type="CDD" id="cd00268">
    <property type="entry name" value="DEADc"/>
    <property type="match status" value="1"/>
</dbReference>
<reference evidence="15 16" key="1">
    <citation type="submission" date="2014-03" db="EMBL/GenBank/DDBJ databases">
        <title>Draft Genome Sequence of Actibacterium mucosum KCTC 23349, a Marine Alphaproteobacterium with Complex Ionic Requirements Isolated from Mediterranean Seawater at Malvarrosa Beach, Valencia, Spain.</title>
        <authorList>
            <person name="Arahal D.R."/>
            <person name="Shao Z."/>
            <person name="Lai Q."/>
            <person name="Pujalte M.J."/>
        </authorList>
    </citation>
    <scope>NUCLEOTIDE SEQUENCE [LARGE SCALE GENOMIC DNA]</scope>
    <source>
        <strain evidence="15 16">KCTC 23349</strain>
    </source>
</reference>
<evidence type="ECO:0000313" key="16">
    <source>
        <dbReference type="Proteomes" id="UP000026249"/>
    </source>
</evidence>
<dbReference type="InterPro" id="IPR050079">
    <property type="entry name" value="DEAD_box_RNA_helicase"/>
</dbReference>
<dbReference type="SMART" id="SM00490">
    <property type="entry name" value="HELICc"/>
    <property type="match status" value="1"/>
</dbReference>
<evidence type="ECO:0000256" key="5">
    <source>
        <dbReference type="ARBA" id="ARBA00022806"/>
    </source>
</evidence>
<dbReference type="PROSITE" id="PS51194">
    <property type="entry name" value="HELICASE_CTER"/>
    <property type="match status" value="1"/>
</dbReference>
<dbReference type="Pfam" id="PF00270">
    <property type="entry name" value="DEAD"/>
    <property type="match status" value="1"/>
</dbReference>
<dbReference type="InterPro" id="IPR011545">
    <property type="entry name" value="DEAD/DEAH_box_helicase_dom"/>
</dbReference>
<keyword evidence="5 15" id="KW-0347">Helicase</keyword>
<evidence type="ECO:0000256" key="3">
    <source>
        <dbReference type="ARBA" id="ARBA00022741"/>
    </source>
</evidence>
<keyword evidence="2" id="KW-0963">Cytoplasm</keyword>
<evidence type="ECO:0000259" key="13">
    <source>
        <dbReference type="PROSITE" id="PS51194"/>
    </source>
</evidence>
<keyword evidence="3" id="KW-0547">Nucleotide-binding</keyword>
<dbReference type="SMART" id="SM00487">
    <property type="entry name" value="DEXDc"/>
    <property type="match status" value="1"/>
</dbReference>
<feature type="domain" description="Helicase C-terminal" evidence="13">
    <location>
        <begin position="235"/>
        <end position="382"/>
    </location>
</feature>
<evidence type="ECO:0000259" key="14">
    <source>
        <dbReference type="PROSITE" id="PS51195"/>
    </source>
</evidence>
<evidence type="ECO:0000256" key="2">
    <source>
        <dbReference type="ARBA" id="ARBA00022490"/>
    </source>
</evidence>
<name>A0A037ZHL7_9RHOB</name>
<evidence type="ECO:0000256" key="8">
    <source>
        <dbReference type="ARBA" id="ARBA00047984"/>
    </source>
</evidence>
<proteinExistence type="inferred from homology"/>
<keyword evidence="6" id="KW-0067">ATP-binding</keyword>
<feature type="domain" description="Helicase ATP-binding" evidence="12">
    <location>
        <begin position="33"/>
        <end position="208"/>
    </location>
</feature>
<dbReference type="SUPFAM" id="SSF52540">
    <property type="entry name" value="P-loop containing nucleoside triphosphate hydrolases"/>
    <property type="match status" value="1"/>
</dbReference>
<dbReference type="GO" id="GO:0005829">
    <property type="term" value="C:cytosol"/>
    <property type="evidence" value="ECO:0007669"/>
    <property type="project" value="TreeGrafter"/>
</dbReference>
<protein>
    <recommendedName>
        <fullName evidence="9">DEAD-box ATP-dependent RNA helicase RhpA</fullName>
        <ecNumber evidence="1">3.6.4.13</ecNumber>
    </recommendedName>
</protein>
<evidence type="ECO:0000256" key="7">
    <source>
        <dbReference type="ARBA" id="ARBA00038437"/>
    </source>
</evidence>
<dbReference type="Proteomes" id="UP000026249">
    <property type="component" value="Unassembled WGS sequence"/>
</dbReference>
<comment type="similarity">
    <text evidence="7">Belongs to the DEAD box helicase family.</text>
</comment>
<dbReference type="PANTHER" id="PTHR47959:SF13">
    <property type="entry name" value="ATP-DEPENDENT RNA HELICASE RHLE"/>
    <property type="match status" value="1"/>
</dbReference>
<accession>A0A037ZHL7</accession>
<evidence type="ECO:0000256" key="9">
    <source>
        <dbReference type="ARBA" id="ARBA00074363"/>
    </source>
</evidence>
<dbReference type="GO" id="GO:0009266">
    <property type="term" value="P:response to temperature stimulus"/>
    <property type="evidence" value="ECO:0007669"/>
    <property type="project" value="UniProtKB-ARBA"/>
</dbReference>
<dbReference type="Gene3D" id="3.40.50.300">
    <property type="entry name" value="P-loop containing nucleotide triphosphate hydrolases"/>
    <property type="match status" value="2"/>
</dbReference>
<dbReference type="OrthoDB" id="9805696at2"/>
<keyword evidence="16" id="KW-1185">Reference proteome</keyword>
<organism evidence="15 16">
    <name type="scientific">Actibacterium mucosum KCTC 23349</name>
    <dbReference type="NCBI Taxonomy" id="1454373"/>
    <lineage>
        <taxon>Bacteria</taxon>
        <taxon>Pseudomonadati</taxon>
        <taxon>Pseudomonadota</taxon>
        <taxon>Alphaproteobacteria</taxon>
        <taxon>Rhodobacterales</taxon>
        <taxon>Roseobacteraceae</taxon>
        <taxon>Actibacterium</taxon>
    </lineage>
</organism>
<dbReference type="RefSeq" id="WP_035260211.1">
    <property type="nucleotide sequence ID" value="NZ_JFKE01000005.1"/>
</dbReference>
<evidence type="ECO:0000259" key="12">
    <source>
        <dbReference type="PROSITE" id="PS51192"/>
    </source>
</evidence>
<dbReference type="InterPro" id="IPR001650">
    <property type="entry name" value="Helicase_C-like"/>
</dbReference>
<dbReference type="GO" id="GO:0003676">
    <property type="term" value="F:nucleic acid binding"/>
    <property type="evidence" value="ECO:0007669"/>
    <property type="project" value="InterPro"/>
</dbReference>
<dbReference type="GO" id="GO:0042255">
    <property type="term" value="P:ribosome assembly"/>
    <property type="evidence" value="ECO:0007669"/>
    <property type="project" value="UniProtKB-ARBA"/>
</dbReference>
<comment type="catalytic activity">
    <reaction evidence="8">
        <text>ATP + H2O = ADP + phosphate + H(+)</text>
        <dbReference type="Rhea" id="RHEA:13065"/>
        <dbReference type="ChEBI" id="CHEBI:15377"/>
        <dbReference type="ChEBI" id="CHEBI:15378"/>
        <dbReference type="ChEBI" id="CHEBI:30616"/>
        <dbReference type="ChEBI" id="CHEBI:43474"/>
        <dbReference type="ChEBI" id="CHEBI:456216"/>
        <dbReference type="EC" id="3.6.4.13"/>
    </reaction>
</comment>
<dbReference type="FunFam" id="3.40.50.300:FF:000108">
    <property type="entry name" value="ATP-dependent RNA helicase RhlE"/>
    <property type="match status" value="1"/>
</dbReference>
<dbReference type="InterPro" id="IPR044742">
    <property type="entry name" value="DEAD/DEAH_RhlB"/>
</dbReference>
<evidence type="ECO:0000256" key="1">
    <source>
        <dbReference type="ARBA" id="ARBA00012552"/>
    </source>
</evidence>
<sequence>MTNFASLGLAKKLVAGLDAAGIKDPTPIQQHAIPLALEGRDIMGLAQTGTGKTAAFGLPLIQQMMQFGTKPDPRTIRGLVLAPTRELAKQIQDNLRNYLGKSPMKVGMVVGGQSINAQSQRLSRGTDIVVATPGRLLDLLNRKAVTLNATRFLVLDEADQMLDMGFIHDLRKIAGYLPEKRQTMLFSATMPKLMAEIAESFLNNPERVQVSPPGRVADKITQEVHFVAQPEKTELLKEFLSKHTDERALVFARTKHGAERLMKHLVKAGFEAASIHGNKTQGQRDRAIAGFRDGAIKVLVATDVAARGIDIPDVKHVYNYDLPNVPDNFVHRIGRTARAGAEGRAIAFCAPDEASQLRAIQKVMKLEIPVGSGTPPAGLTPHKKPARGAKPGGKPGNNNRRRPQRRRNRGPKKAA</sequence>
<dbReference type="GO" id="GO:0003724">
    <property type="term" value="F:RNA helicase activity"/>
    <property type="evidence" value="ECO:0007669"/>
    <property type="project" value="UniProtKB-EC"/>
</dbReference>
<feature type="short sequence motif" description="Q motif" evidence="10">
    <location>
        <begin position="2"/>
        <end position="30"/>
    </location>
</feature>
<dbReference type="STRING" id="1454373.ACMU_14875"/>
<dbReference type="PROSITE" id="PS51192">
    <property type="entry name" value="HELICASE_ATP_BIND_1"/>
    <property type="match status" value="1"/>
</dbReference>
<evidence type="ECO:0000256" key="4">
    <source>
        <dbReference type="ARBA" id="ARBA00022801"/>
    </source>
</evidence>
<feature type="region of interest" description="Disordered" evidence="11">
    <location>
        <begin position="369"/>
        <end position="415"/>
    </location>
</feature>
<dbReference type="PANTHER" id="PTHR47959">
    <property type="entry name" value="ATP-DEPENDENT RNA HELICASE RHLE-RELATED"/>
    <property type="match status" value="1"/>
</dbReference>
<dbReference type="InterPro" id="IPR027417">
    <property type="entry name" value="P-loop_NTPase"/>
</dbReference>
<evidence type="ECO:0000313" key="15">
    <source>
        <dbReference type="EMBL" id="KAJ55037.1"/>
    </source>
</evidence>
<dbReference type="Pfam" id="PF00271">
    <property type="entry name" value="Helicase_C"/>
    <property type="match status" value="1"/>
</dbReference>
<comment type="caution">
    <text evidence="15">The sequence shown here is derived from an EMBL/GenBank/DDBJ whole genome shotgun (WGS) entry which is preliminary data.</text>
</comment>
<feature type="domain" description="DEAD-box RNA helicase Q" evidence="14">
    <location>
        <begin position="2"/>
        <end position="30"/>
    </location>
</feature>
<dbReference type="InterPro" id="IPR014014">
    <property type="entry name" value="RNA_helicase_DEAD_Q_motif"/>
</dbReference>
<evidence type="ECO:0000256" key="11">
    <source>
        <dbReference type="SAM" id="MobiDB-lite"/>
    </source>
</evidence>
<gene>
    <name evidence="15" type="ORF">ACMU_14875</name>
</gene>
<feature type="compositionally biased region" description="Basic residues" evidence="11">
    <location>
        <begin position="399"/>
        <end position="415"/>
    </location>
</feature>
<dbReference type="InterPro" id="IPR014001">
    <property type="entry name" value="Helicase_ATP-bd"/>
</dbReference>
<dbReference type="CDD" id="cd18787">
    <property type="entry name" value="SF2_C_DEAD"/>
    <property type="match status" value="1"/>
</dbReference>
<dbReference type="AlphaFoldDB" id="A0A037ZHL7"/>
<keyword evidence="4" id="KW-0378">Hydrolase</keyword>